<dbReference type="InterPro" id="IPR032675">
    <property type="entry name" value="LRR_dom_sf"/>
</dbReference>
<organism evidence="3 4">
    <name type="scientific">Urochloa decumbens</name>
    <dbReference type="NCBI Taxonomy" id="240449"/>
    <lineage>
        <taxon>Eukaryota</taxon>
        <taxon>Viridiplantae</taxon>
        <taxon>Streptophyta</taxon>
        <taxon>Embryophyta</taxon>
        <taxon>Tracheophyta</taxon>
        <taxon>Spermatophyta</taxon>
        <taxon>Magnoliopsida</taxon>
        <taxon>Liliopsida</taxon>
        <taxon>Poales</taxon>
        <taxon>Poaceae</taxon>
        <taxon>PACMAD clade</taxon>
        <taxon>Panicoideae</taxon>
        <taxon>Panicodae</taxon>
        <taxon>Paniceae</taxon>
        <taxon>Melinidinae</taxon>
        <taxon>Urochloa</taxon>
    </lineage>
</organism>
<dbReference type="Gene3D" id="3.80.10.10">
    <property type="entry name" value="Ribonuclease Inhibitor"/>
    <property type="match status" value="1"/>
</dbReference>
<dbReference type="Proteomes" id="UP001497457">
    <property type="component" value="Chromosome 31b"/>
</dbReference>
<keyword evidence="4" id="KW-1185">Reference proteome</keyword>
<reference evidence="4" key="1">
    <citation type="submission" date="2024-06" db="EMBL/GenBank/DDBJ databases">
        <authorList>
            <person name="Ryan C."/>
        </authorList>
    </citation>
    <scope>NUCLEOTIDE SEQUENCE [LARGE SCALE GENOMIC DNA]</scope>
</reference>
<reference evidence="3 4" key="2">
    <citation type="submission" date="2024-10" db="EMBL/GenBank/DDBJ databases">
        <authorList>
            <person name="Ryan C."/>
        </authorList>
    </citation>
    <scope>NUCLEOTIDE SEQUENCE [LARGE SCALE GENOMIC DNA]</scope>
</reference>
<sequence>MGMLSLKHLMFKHKERRRRRRRVQARNGLITLVPKNKASVYQDDHPKGGERLKYSGPNLPEDIWCHIHSLMPLQDSARSACVSCTFLYSWRCHPKLTFTEEALCLKKKEGQKVGMDFTNRVNHILKNHSGAGVKILKLVVPGYCNVSTCHLTSWLQNAITPGIEEVTFSLFSKYMEKYNFPCSVLHNGCGNSIRYLNLTYCAFRPTTGFDCLRSLTKLDLYKVCITGDELGCLISNAFALEQLILRICNELIFLKIPFWLERLSCLDVTWCKMLQVIESAAPNLSTFNFLGDPVQMSFGISQVKNLSVGFSYKPNFLSYAITKLPSIVTHLETLTISSINERINAPMVADKFLHLKYLKIYLCINYHRFPPTYDYLSLVSFLGASPLLETFVLSIKHTGDMKHDSVSGDAQMRQIPEHKHDKLKKVQINGFFCAKSMVELTCYVLENATSLECLTVDTIYNSKEIGNTSRCCVERTGECSSIGRDYILEAHKALGVIKRYIVGKVPSSVKLNVGEPCTRCHAIGVKKPKLSKN</sequence>
<protein>
    <recommendedName>
        <fullName evidence="1">At1g61320/AtMIF1 LRR domain-containing protein</fullName>
    </recommendedName>
</protein>
<evidence type="ECO:0000259" key="1">
    <source>
        <dbReference type="Pfam" id="PF23622"/>
    </source>
</evidence>
<feature type="domain" description="At1g61320/AtMIF1 LRR" evidence="1">
    <location>
        <begin position="124"/>
        <end position="518"/>
    </location>
</feature>
<accession>A0ABC9F6F2</accession>
<dbReference type="EMBL" id="OZ075141">
    <property type="protein sequence ID" value="CAL5029667.1"/>
    <property type="molecule type" value="Genomic_DNA"/>
</dbReference>
<dbReference type="SUPFAM" id="SSF52058">
    <property type="entry name" value="L domain-like"/>
    <property type="match status" value="1"/>
</dbReference>
<dbReference type="PANTHER" id="PTHR34145">
    <property type="entry name" value="OS02G0105600 PROTEIN"/>
    <property type="match status" value="1"/>
</dbReference>
<dbReference type="Proteomes" id="UP001497457">
    <property type="component" value="Chromosome 5rd"/>
</dbReference>
<dbReference type="InterPro" id="IPR053772">
    <property type="entry name" value="At1g61320/At1g61330-like"/>
</dbReference>
<dbReference type="Pfam" id="PF23622">
    <property type="entry name" value="LRR_At1g61320_AtMIF1"/>
    <property type="match status" value="1"/>
</dbReference>
<dbReference type="InterPro" id="IPR055357">
    <property type="entry name" value="LRR_At1g61320_AtMIF1"/>
</dbReference>
<evidence type="ECO:0000313" key="3">
    <source>
        <dbReference type="EMBL" id="CAL5070415.1"/>
    </source>
</evidence>
<evidence type="ECO:0000313" key="2">
    <source>
        <dbReference type="EMBL" id="CAL5029667.1"/>
    </source>
</evidence>
<dbReference type="InterPro" id="IPR036047">
    <property type="entry name" value="F-box-like_dom_sf"/>
</dbReference>
<dbReference type="SUPFAM" id="SSF81383">
    <property type="entry name" value="F-box domain"/>
    <property type="match status" value="1"/>
</dbReference>
<proteinExistence type="predicted"/>
<name>A0ABC9F6F2_9POAL</name>
<dbReference type="PANTHER" id="PTHR34145:SF78">
    <property type="entry name" value="FBD DOMAIN-CONTAINING PROTEIN"/>
    <property type="match status" value="1"/>
</dbReference>
<evidence type="ECO:0000313" key="4">
    <source>
        <dbReference type="Proteomes" id="UP001497457"/>
    </source>
</evidence>
<dbReference type="AlphaFoldDB" id="A0ABC9F6F2"/>
<dbReference type="EMBL" id="OZ075115">
    <property type="protein sequence ID" value="CAL5070415.1"/>
    <property type="molecule type" value="Genomic_DNA"/>
</dbReference>
<gene>
    <name evidence="3" type="ORF">URODEC1_LOCUS102782</name>
    <name evidence="2" type="ORF">URODEC1_LOCUS80503</name>
</gene>